<protein>
    <recommendedName>
        <fullName evidence="6">Pentacotripeptide-repeat region of PRORP domain-containing protein</fullName>
    </recommendedName>
</protein>
<feature type="repeat" description="PPR" evidence="2">
    <location>
        <begin position="218"/>
        <end position="252"/>
    </location>
</feature>
<dbReference type="InterPro" id="IPR051240">
    <property type="entry name" value="Mito_RNA-Proc/Resp"/>
</dbReference>
<keyword evidence="5" id="KW-1185">Reference proteome</keyword>
<reference evidence="4 5" key="1">
    <citation type="submission" date="2014-02" db="EMBL/GenBank/DDBJ databases">
        <title>Transposable element dynamics among asymbiotic and ectomycorrhizal Amanita fungi.</title>
        <authorList>
            <consortium name="DOE Joint Genome Institute"/>
            <person name="Hess J."/>
            <person name="Skrede I."/>
            <person name="Wolfe B."/>
            <person name="LaButti K."/>
            <person name="Ohm R.A."/>
            <person name="Grigoriev I.V."/>
            <person name="Pringle A."/>
        </authorList>
    </citation>
    <scope>NUCLEOTIDE SEQUENCE [LARGE SCALE GENOMIC DNA]</scope>
    <source>
        <strain evidence="4 5">SKay4041</strain>
    </source>
</reference>
<proteinExistence type="predicted"/>
<dbReference type="OrthoDB" id="185373at2759"/>
<dbReference type="InterPro" id="IPR011990">
    <property type="entry name" value="TPR-like_helical_dom_sf"/>
</dbReference>
<dbReference type="Pfam" id="PF13812">
    <property type="entry name" value="PPR_3"/>
    <property type="match status" value="3"/>
</dbReference>
<evidence type="ECO:0000256" key="2">
    <source>
        <dbReference type="PROSITE-ProRule" id="PRU00708"/>
    </source>
</evidence>
<dbReference type="PANTHER" id="PTHR47933:SF11">
    <property type="entry name" value="PENTATRICOPEPTIDE REPEAT-CONTAINING PROTEIN 2"/>
    <property type="match status" value="1"/>
</dbReference>
<dbReference type="Pfam" id="PF13041">
    <property type="entry name" value="PPR_2"/>
    <property type="match status" value="1"/>
</dbReference>
<feature type="compositionally biased region" description="Low complexity" evidence="3">
    <location>
        <begin position="48"/>
        <end position="58"/>
    </location>
</feature>
<sequence length="572" mass="64923">MEYYLRRNHPDKVIQLYDKFIASIEKKKSARGSEDRESSSDLIPPAMPSATTSPSPHSGEASTLLAVIAAHAIKDDFEAAMNIYTSTSIRTKSFSQNDERLTRLKYNPKLVQRLTVWIPRLHLASLVSRPQMLHKLLKRYANEQAVQPIEKLYQCLKDGLTGRAPFLTTKSQKPNTPNRLVLPAMIWTSFLSALMKCQRRDLAASLWDDMISFGIRPGLSMWTTLIDGFDNNRAVDEALAAWKMMRGQNVHPDGLAYRAIISALFNGNKSALAMRTFDEFQSTAMKTSPTDCTLSVYNTVLHGLLLTNQIDEANNLLQSMPQTGLKPDLISYNTLLAYHSRRGDLKELANVINDMSAANIIGDIFTFSTILSGMLKAGREDAPKLILKLMRKQGIEPNVATYSAIINHHMKRGDEISVRAAFLMLQQMEADPQIHPNDVTYTSVLANLYRNTWLSSEQVEEWRKDIVQRMERRGVKFNLPTYHILIKACLTNTESEGLKNALWYYHDMRKRKIPMANTTWYILLAGLLHREEWNIADEMVNQMYTTGLQPSGSLSELVGKIKKRTRILDPEV</sequence>
<gene>
    <name evidence="4" type="ORF">AMATHDRAFT_72541</name>
</gene>
<dbReference type="PANTHER" id="PTHR47933">
    <property type="entry name" value="PENTATRICOPEPTIDE REPEAT-CONTAINING PROTEIN 1, MITOCHONDRIAL"/>
    <property type="match status" value="1"/>
</dbReference>
<dbReference type="NCBIfam" id="TIGR00756">
    <property type="entry name" value="PPR"/>
    <property type="match status" value="3"/>
</dbReference>
<dbReference type="EMBL" id="KZ301969">
    <property type="protein sequence ID" value="PFH54774.1"/>
    <property type="molecule type" value="Genomic_DNA"/>
</dbReference>
<feature type="repeat" description="PPR" evidence="2">
    <location>
        <begin position="293"/>
        <end position="327"/>
    </location>
</feature>
<evidence type="ECO:0008006" key="6">
    <source>
        <dbReference type="Google" id="ProtNLM"/>
    </source>
</evidence>
<dbReference type="GO" id="GO:0003729">
    <property type="term" value="F:mRNA binding"/>
    <property type="evidence" value="ECO:0007669"/>
    <property type="project" value="TreeGrafter"/>
</dbReference>
<evidence type="ECO:0000313" key="4">
    <source>
        <dbReference type="EMBL" id="PFH54774.1"/>
    </source>
</evidence>
<evidence type="ECO:0000256" key="1">
    <source>
        <dbReference type="ARBA" id="ARBA00022737"/>
    </source>
</evidence>
<name>A0A2A9NYS2_9AGAR</name>
<organism evidence="4 5">
    <name type="scientific">Amanita thiersii Skay4041</name>
    <dbReference type="NCBI Taxonomy" id="703135"/>
    <lineage>
        <taxon>Eukaryota</taxon>
        <taxon>Fungi</taxon>
        <taxon>Dikarya</taxon>
        <taxon>Basidiomycota</taxon>
        <taxon>Agaricomycotina</taxon>
        <taxon>Agaricomycetes</taxon>
        <taxon>Agaricomycetidae</taxon>
        <taxon>Agaricales</taxon>
        <taxon>Pluteineae</taxon>
        <taxon>Amanitaceae</taxon>
        <taxon>Amanita</taxon>
    </lineage>
</organism>
<keyword evidence="1" id="KW-0677">Repeat</keyword>
<dbReference type="Gene3D" id="1.25.40.10">
    <property type="entry name" value="Tetratricopeptide repeat domain"/>
    <property type="match status" value="3"/>
</dbReference>
<feature type="repeat" description="PPR" evidence="2">
    <location>
        <begin position="363"/>
        <end position="397"/>
    </location>
</feature>
<feature type="repeat" description="PPR" evidence="2">
    <location>
        <begin position="183"/>
        <end position="217"/>
    </location>
</feature>
<evidence type="ECO:0000256" key="3">
    <source>
        <dbReference type="SAM" id="MobiDB-lite"/>
    </source>
</evidence>
<dbReference type="Proteomes" id="UP000242287">
    <property type="component" value="Unassembled WGS sequence"/>
</dbReference>
<feature type="region of interest" description="Disordered" evidence="3">
    <location>
        <begin position="28"/>
        <end position="58"/>
    </location>
</feature>
<accession>A0A2A9NYS2</accession>
<dbReference type="AlphaFoldDB" id="A0A2A9NYS2"/>
<evidence type="ECO:0000313" key="5">
    <source>
        <dbReference type="Proteomes" id="UP000242287"/>
    </source>
</evidence>
<dbReference type="InterPro" id="IPR002885">
    <property type="entry name" value="PPR_rpt"/>
</dbReference>
<feature type="compositionally biased region" description="Basic and acidic residues" evidence="3">
    <location>
        <begin position="28"/>
        <end position="39"/>
    </location>
</feature>
<dbReference type="STRING" id="703135.A0A2A9NYS2"/>
<dbReference type="PROSITE" id="PS51375">
    <property type="entry name" value="PPR"/>
    <property type="match status" value="4"/>
</dbReference>